<protein>
    <submittedName>
        <fullName evidence="1">MarR family transcriptional regulator</fullName>
    </submittedName>
</protein>
<dbReference type="Proteomes" id="UP000683310">
    <property type="component" value="Chromosome"/>
</dbReference>
<evidence type="ECO:0000313" key="1">
    <source>
        <dbReference type="EMBL" id="QVI23800.1"/>
    </source>
</evidence>
<keyword evidence="2" id="KW-1185">Reference proteome</keyword>
<dbReference type="EMBL" id="CP074371">
    <property type="protein sequence ID" value="QVI23800.1"/>
    <property type="molecule type" value="Genomic_DNA"/>
</dbReference>
<reference evidence="1 2" key="1">
    <citation type="submission" date="2021-04" db="EMBL/GenBank/DDBJ databases">
        <title>Nocardia tengchongensis.</title>
        <authorList>
            <person name="Zhuang k."/>
            <person name="Ran Y."/>
            <person name="Li W."/>
        </authorList>
    </citation>
    <scope>NUCLEOTIDE SEQUENCE [LARGE SCALE GENOMIC DNA]</scope>
    <source>
        <strain evidence="1 2">CFH S0057</strain>
    </source>
</reference>
<sequence length="74" mass="7939">MTTAEFAVLNVLSCVERLSTTEIQRAASLTGWSARNALAQLAARGLVVPSVSHGRWQISARGRSAVAVKRKQFG</sequence>
<dbReference type="InterPro" id="IPR036390">
    <property type="entry name" value="WH_DNA-bd_sf"/>
</dbReference>
<organism evidence="1 2">
    <name type="scientific">Nocardia tengchongensis</name>
    <dbReference type="NCBI Taxonomy" id="2055889"/>
    <lineage>
        <taxon>Bacteria</taxon>
        <taxon>Bacillati</taxon>
        <taxon>Actinomycetota</taxon>
        <taxon>Actinomycetes</taxon>
        <taxon>Mycobacteriales</taxon>
        <taxon>Nocardiaceae</taxon>
        <taxon>Nocardia</taxon>
    </lineage>
</organism>
<evidence type="ECO:0000313" key="2">
    <source>
        <dbReference type="Proteomes" id="UP000683310"/>
    </source>
</evidence>
<dbReference type="Gene3D" id="1.10.10.10">
    <property type="entry name" value="Winged helix-like DNA-binding domain superfamily/Winged helix DNA-binding domain"/>
    <property type="match status" value="1"/>
</dbReference>
<proteinExistence type="predicted"/>
<dbReference type="SUPFAM" id="SSF46785">
    <property type="entry name" value="Winged helix' DNA-binding domain"/>
    <property type="match status" value="1"/>
</dbReference>
<gene>
    <name evidence="1" type="ORF">KHQ06_13855</name>
</gene>
<dbReference type="InterPro" id="IPR036388">
    <property type="entry name" value="WH-like_DNA-bd_sf"/>
</dbReference>
<accession>A0ABX8D071</accession>
<name>A0ABX8D071_9NOCA</name>